<feature type="compositionally biased region" description="Low complexity" evidence="1">
    <location>
        <begin position="21"/>
        <end position="37"/>
    </location>
</feature>
<dbReference type="EMBL" id="CAJDYZ010003491">
    <property type="protein sequence ID" value="CAD1470152.1"/>
    <property type="molecule type" value="Genomic_DNA"/>
</dbReference>
<sequence>MLSQMKTNTTGKLEGKRPKELMLSSSLSGMSQLSNSSEETLEPLVHKPHKLETTERCSALATPPEEPPAKKLHMTYKIFQTDTKLINLLLQSHGLAEIETAAANCSIVDRVFKQLFLLASWRRLVTECNYHRTNELLDIDPRLNLRVLMSSLTFLHLRNPNPIIASILHLLLVLNKQRPSAQVLDKLSPPLEALHHWLCCVKEHILIIYSPILAKQNEPTPKIQVQFLPMQVASITTSDGCIHSNNIDSLSTALCHAQEEGPISIKELGQKLKLIHRTQQFINLTFSGVYCTALCVKVPLENILKESEIQINLIDMKACI</sequence>
<dbReference type="OrthoDB" id="2016263at2759"/>
<dbReference type="Proteomes" id="UP000752696">
    <property type="component" value="Unassembled WGS sequence"/>
</dbReference>
<reference evidence="2" key="1">
    <citation type="submission" date="2020-07" db="EMBL/GenBank/DDBJ databases">
        <authorList>
            <person name="Nazaruddin N."/>
        </authorList>
    </citation>
    <scope>NUCLEOTIDE SEQUENCE</scope>
</reference>
<feature type="region of interest" description="Disordered" evidence="1">
    <location>
        <begin position="1"/>
        <end position="40"/>
    </location>
</feature>
<protein>
    <submittedName>
        <fullName evidence="2">Uncharacterized protein</fullName>
    </submittedName>
</protein>
<evidence type="ECO:0000313" key="2">
    <source>
        <dbReference type="EMBL" id="CAD1470152.1"/>
    </source>
</evidence>
<evidence type="ECO:0000313" key="3">
    <source>
        <dbReference type="Proteomes" id="UP000752696"/>
    </source>
</evidence>
<keyword evidence="3" id="KW-1185">Reference proteome</keyword>
<comment type="caution">
    <text evidence="2">The sequence shown here is derived from an EMBL/GenBank/DDBJ whole genome shotgun (WGS) entry which is preliminary data.</text>
</comment>
<organism evidence="2 3">
    <name type="scientific">Heterotrigona itama</name>
    <dbReference type="NCBI Taxonomy" id="395501"/>
    <lineage>
        <taxon>Eukaryota</taxon>
        <taxon>Metazoa</taxon>
        <taxon>Ecdysozoa</taxon>
        <taxon>Arthropoda</taxon>
        <taxon>Hexapoda</taxon>
        <taxon>Insecta</taxon>
        <taxon>Pterygota</taxon>
        <taxon>Neoptera</taxon>
        <taxon>Endopterygota</taxon>
        <taxon>Hymenoptera</taxon>
        <taxon>Apocrita</taxon>
        <taxon>Aculeata</taxon>
        <taxon>Apoidea</taxon>
        <taxon>Anthophila</taxon>
        <taxon>Apidae</taxon>
        <taxon>Heterotrigona</taxon>
    </lineage>
</organism>
<accession>A0A6V7GXQ4</accession>
<gene>
    <name evidence="2" type="ORF">MHI_LOCUS178519</name>
</gene>
<feature type="non-terminal residue" evidence="2">
    <location>
        <position position="320"/>
    </location>
</feature>
<evidence type="ECO:0000256" key="1">
    <source>
        <dbReference type="SAM" id="MobiDB-lite"/>
    </source>
</evidence>
<proteinExistence type="predicted"/>
<dbReference type="AlphaFoldDB" id="A0A6V7GXQ4"/>
<name>A0A6V7GXQ4_9HYME</name>
<feature type="compositionally biased region" description="Polar residues" evidence="1">
    <location>
        <begin position="1"/>
        <end position="11"/>
    </location>
</feature>